<dbReference type="AlphaFoldDB" id="A0A8S9SR55"/>
<dbReference type="EMBL" id="QGKX02000004">
    <property type="protein sequence ID" value="KAF3602515.1"/>
    <property type="molecule type" value="Genomic_DNA"/>
</dbReference>
<evidence type="ECO:0000256" key="1">
    <source>
        <dbReference type="SAM" id="MobiDB-lite"/>
    </source>
</evidence>
<sequence length="55" mass="6011">MSSPIPSIGSGEKKSFALVLEAQCANARSPRWFGETEIKPQGGKDNYGNEDERLI</sequence>
<accession>A0A8S9SR55</accession>
<evidence type="ECO:0000313" key="3">
    <source>
        <dbReference type="Proteomes" id="UP000712600"/>
    </source>
</evidence>
<feature type="region of interest" description="Disordered" evidence="1">
    <location>
        <begin position="35"/>
        <end position="55"/>
    </location>
</feature>
<name>A0A8S9SR55_BRACR</name>
<evidence type="ECO:0000313" key="2">
    <source>
        <dbReference type="EMBL" id="KAF3602515.1"/>
    </source>
</evidence>
<organism evidence="2 3">
    <name type="scientific">Brassica cretica</name>
    <name type="common">Mustard</name>
    <dbReference type="NCBI Taxonomy" id="69181"/>
    <lineage>
        <taxon>Eukaryota</taxon>
        <taxon>Viridiplantae</taxon>
        <taxon>Streptophyta</taxon>
        <taxon>Embryophyta</taxon>
        <taxon>Tracheophyta</taxon>
        <taxon>Spermatophyta</taxon>
        <taxon>Magnoliopsida</taxon>
        <taxon>eudicotyledons</taxon>
        <taxon>Gunneridae</taxon>
        <taxon>Pentapetalae</taxon>
        <taxon>rosids</taxon>
        <taxon>malvids</taxon>
        <taxon>Brassicales</taxon>
        <taxon>Brassicaceae</taxon>
        <taxon>Brassiceae</taxon>
        <taxon>Brassica</taxon>
    </lineage>
</organism>
<gene>
    <name evidence="2" type="ORF">F2Q69_00038921</name>
</gene>
<proteinExistence type="predicted"/>
<reference evidence="2" key="1">
    <citation type="submission" date="2019-12" db="EMBL/GenBank/DDBJ databases">
        <title>Genome sequencing and annotation of Brassica cretica.</title>
        <authorList>
            <person name="Studholme D.J."/>
            <person name="Sarris P."/>
        </authorList>
    </citation>
    <scope>NUCLEOTIDE SEQUENCE</scope>
    <source>
        <strain evidence="2">PFS-109/04</strain>
        <tissue evidence="2">Leaf</tissue>
    </source>
</reference>
<comment type="caution">
    <text evidence="2">The sequence shown here is derived from an EMBL/GenBank/DDBJ whole genome shotgun (WGS) entry which is preliminary data.</text>
</comment>
<protein>
    <submittedName>
        <fullName evidence="2">Uncharacterized protein</fullName>
    </submittedName>
</protein>
<dbReference type="Proteomes" id="UP000712600">
    <property type="component" value="Unassembled WGS sequence"/>
</dbReference>